<feature type="chain" id="PRO_5041312081" evidence="3">
    <location>
        <begin position="25"/>
        <end position="299"/>
    </location>
</feature>
<reference evidence="4" key="1">
    <citation type="submission" date="2022-10" db="EMBL/GenBank/DDBJ databases">
        <title>Determination and structural analysis of whole genome sequence of Sarocladium strictum F4-1.</title>
        <authorList>
            <person name="Hu L."/>
            <person name="Jiang Y."/>
        </authorList>
    </citation>
    <scope>NUCLEOTIDE SEQUENCE</scope>
    <source>
        <strain evidence="4">F4-1</strain>
    </source>
</reference>
<sequence length="299" mass="32227">MWPPRTHHLTCLVLIGHLAVFARSETCYSYMGFKVEDQQFCKGSGACCGINDECMPNRLCKARGSADNVLVRGPCSSQSWDKEKNCAEICTFNEVGQKTGLQDGVFPRVRICDEGVYCCRQGSASCCDRESRLVYLNEDGVRLSEPPSSTTSTTSEASSTTTEIVSKETGSAGATNKPSGESDLEAAETDAASREDGNSKSENSLGLKVGLGVGIPLAILVTAAATWWCMSKRQQGRKSGGGGGVSELPYEQPHTNMKEQPHVSSYVPYGQMAQSYPVHAAERVHLSPQELESPPVVMR</sequence>
<feature type="region of interest" description="Disordered" evidence="1">
    <location>
        <begin position="139"/>
        <end position="205"/>
    </location>
</feature>
<keyword evidence="3" id="KW-0732">Signal</keyword>
<protein>
    <submittedName>
        <fullName evidence="4">Uncharacterized protein</fullName>
    </submittedName>
</protein>
<evidence type="ECO:0000256" key="1">
    <source>
        <dbReference type="SAM" id="MobiDB-lite"/>
    </source>
</evidence>
<evidence type="ECO:0000313" key="5">
    <source>
        <dbReference type="Proteomes" id="UP001175261"/>
    </source>
</evidence>
<comment type="caution">
    <text evidence="4">The sequence shown here is derived from an EMBL/GenBank/DDBJ whole genome shotgun (WGS) entry which is preliminary data.</text>
</comment>
<evidence type="ECO:0000256" key="3">
    <source>
        <dbReference type="SAM" id="SignalP"/>
    </source>
</evidence>
<dbReference type="Proteomes" id="UP001175261">
    <property type="component" value="Unassembled WGS sequence"/>
</dbReference>
<keyword evidence="5" id="KW-1185">Reference proteome</keyword>
<evidence type="ECO:0000256" key="2">
    <source>
        <dbReference type="SAM" id="Phobius"/>
    </source>
</evidence>
<feature type="transmembrane region" description="Helical" evidence="2">
    <location>
        <begin position="209"/>
        <end position="230"/>
    </location>
</feature>
<feature type="signal peptide" evidence="3">
    <location>
        <begin position="1"/>
        <end position="24"/>
    </location>
</feature>
<gene>
    <name evidence="4" type="ORF">NLU13_0874</name>
</gene>
<evidence type="ECO:0000313" key="4">
    <source>
        <dbReference type="EMBL" id="KAK0391373.1"/>
    </source>
</evidence>
<organism evidence="4 5">
    <name type="scientific">Sarocladium strictum</name>
    <name type="common">Black bundle disease fungus</name>
    <name type="synonym">Acremonium strictum</name>
    <dbReference type="NCBI Taxonomy" id="5046"/>
    <lineage>
        <taxon>Eukaryota</taxon>
        <taxon>Fungi</taxon>
        <taxon>Dikarya</taxon>
        <taxon>Ascomycota</taxon>
        <taxon>Pezizomycotina</taxon>
        <taxon>Sordariomycetes</taxon>
        <taxon>Hypocreomycetidae</taxon>
        <taxon>Hypocreales</taxon>
        <taxon>Sarocladiaceae</taxon>
        <taxon>Sarocladium</taxon>
    </lineage>
</organism>
<proteinExistence type="predicted"/>
<keyword evidence="2" id="KW-0472">Membrane</keyword>
<feature type="compositionally biased region" description="Polar residues" evidence="1">
    <location>
        <begin position="168"/>
        <end position="179"/>
    </location>
</feature>
<keyword evidence="2" id="KW-1133">Transmembrane helix</keyword>
<keyword evidence="2" id="KW-0812">Transmembrane</keyword>
<dbReference type="AlphaFoldDB" id="A0AA39GPW2"/>
<feature type="compositionally biased region" description="Low complexity" evidence="1">
    <location>
        <begin position="144"/>
        <end position="163"/>
    </location>
</feature>
<dbReference type="EMBL" id="JAPDFR010000001">
    <property type="protein sequence ID" value="KAK0391373.1"/>
    <property type="molecule type" value="Genomic_DNA"/>
</dbReference>
<accession>A0AA39GPW2</accession>
<name>A0AA39GPW2_SARSR</name>